<dbReference type="GO" id="GO:0050660">
    <property type="term" value="F:flavin adenine dinucleotide binding"/>
    <property type="evidence" value="ECO:0007669"/>
    <property type="project" value="InterPro"/>
</dbReference>
<feature type="non-terminal residue" evidence="7">
    <location>
        <position position="601"/>
    </location>
</feature>
<evidence type="ECO:0000256" key="5">
    <source>
        <dbReference type="PIRSR" id="PIRSR000137-2"/>
    </source>
</evidence>
<accession>A0AAV2S702</accession>
<dbReference type="PANTHER" id="PTHR11552:SF147">
    <property type="entry name" value="CHOLINE DEHYDROGENASE, MITOCHONDRIAL"/>
    <property type="match status" value="1"/>
</dbReference>
<comment type="similarity">
    <text evidence="2">Belongs to the GMC oxidoreductase family.</text>
</comment>
<evidence type="ECO:0000256" key="1">
    <source>
        <dbReference type="ARBA" id="ARBA00001974"/>
    </source>
</evidence>
<evidence type="ECO:0000256" key="4">
    <source>
        <dbReference type="ARBA" id="ARBA00022827"/>
    </source>
</evidence>
<keyword evidence="3" id="KW-0285">Flavoprotein</keyword>
<evidence type="ECO:0000256" key="2">
    <source>
        <dbReference type="ARBA" id="ARBA00010790"/>
    </source>
</evidence>
<dbReference type="SUPFAM" id="SSF51905">
    <property type="entry name" value="FAD/NAD(P)-binding domain"/>
    <property type="match status" value="1"/>
</dbReference>
<dbReference type="EMBL" id="CAXKWB010044822">
    <property type="protein sequence ID" value="CAL4161448.1"/>
    <property type="molecule type" value="Genomic_DNA"/>
</dbReference>
<name>A0AAV2S702_MEGNR</name>
<dbReference type="AlphaFoldDB" id="A0AAV2S702"/>
<keyword evidence="8" id="KW-1185">Reference proteome</keyword>
<feature type="binding site" evidence="5">
    <location>
        <begin position="129"/>
        <end position="132"/>
    </location>
    <ligand>
        <name>FAD</name>
        <dbReference type="ChEBI" id="CHEBI:57692"/>
    </ligand>
</feature>
<organism evidence="7 8">
    <name type="scientific">Meganyctiphanes norvegica</name>
    <name type="common">Northern krill</name>
    <name type="synonym">Thysanopoda norvegica</name>
    <dbReference type="NCBI Taxonomy" id="48144"/>
    <lineage>
        <taxon>Eukaryota</taxon>
        <taxon>Metazoa</taxon>
        <taxon>Ecdysozoa</taxon>
        <taxon>Arthropoda</taxon>
        <taxon>Crustacea</taxon>
        <taxon>Multicrustacea</taxon>
        <taxon>Malacostraca</taxon>
        <taxon>Eumalacostraca</taxon>
        <taxon>Eucarida</taxon>
        <taxon>Euphausiacea</taxon>
        <taxon>Euphausiidae</taxon>
        <taxon>Meganyctiphanes</taxon>
    </lineage>
</organism>
<keyword evidence="4 5" id="KW-0274">FAD</keyword>
<dbReference type="PANTHER" id="PTHR11552">
    <property type="entry name" value="GLUCOSE-METHANOL-CHOLINE GMC OXIDOREDUCTASE"/>
    <property type="match status" value="1"/>
</dbReference>
<evidence type="ECO:0000313" key="7">
    <source>
        <dbReference type="EMBL" id="CAL4161448.1"/>
    </source>
</evidence>
<comment type="cofactor">
    <cofactor evidence="1 5">
        <name>FAD</name>
        <dbReference type="ChEBI" id="CHEBI:57692"/>
    </cofactor>
</comment>
<feature type="domain" description="Glucose-methanol-choline oxidoreductase N-terminal" evidence="6">
    <location>
        <begin position="293"/>
        <end position="307"/>
    </location>
</feature>
<dbReference type="Proteomes" id="UP001497623">
    <property type="component" value="Unassembled WGS sequence"/>
</dbReference>
<dbReference type="Pfam" id="PF05199">
    <property type="entry name" value="GMC_oxred_C"/>
    <property type="match status" value="1"/>
</dbReference>
<proteinExistence type="inferred from homology"/>
<dbReference type="Pfam" id="PF00732">
    <property type="entry name" value="GMC_oxred_N"/>
    <property type="match status" value="1"/>
</dbReference>
<comment type="caution">
    <text evidence="7">The sequence shown here is derived from an EMBL/GenBank/DDBJ whole genome shotgun (WGS) entry which is preliminary data.</text>
</comment>
<dbReference type="InterPro" id="IPR000172">
    <property type="entry name" value="GMC_OxRdtase_N"/>
</dbReference>
<feature type="binding site" evidence="5">
    <location>
        <position position="257"/>
    </location>
    <ligand>
        <name>FAD</name>
        <dbReference type="ChEBI" id="CHEBI:57692"/>
    </ligand>
</feature>
<dbReference type="InterPro" id="IPR012132">
    <property type="entry name" value="GMC_OxRdtase"/>
</dbReference>
<gene>
    <name evidence="7" type="ORF">MNOR_LOCUS32638</name>
</gene>
<dbReference type="SUPFAM" id="SSF54373">
    <property type="entry name" value="FAD-linked reductases, C-terminal domain"/>
    <property type="match status" value="1"/>
</dbReference>
<evidence type="ECO:0000256" key="3">
    <source>
        <dbReference type="ARBA" id="ARBA00022630"/>
    </source>
</evidence>
<protein>
    <recommendedName>
        <fullName evidence="6">Glucose-methanol-choline oxidoreductase N-terminal domain-containing protein</fullName>
    </recommendedName>
</protein>
<feature type="binding site" evidence="5">
    <location>
        <position position="121"/>
    </location>
    <ligand>
        <name>FAD</name>
        <dbReference type="ChEBI" id="CHEBI:57692"/>
    </ligand>
</feature>
<evidence type="ECO:0000259" key="6">
    <source>
        <dbReference type="PROSITE" id="PS00624"/>
    </source>
</evidence>
<reference evidence="7 8" key="1">
    <citation type="submission" date="2024-05" db="EMBL/GenBank/DDBJ databases">
        <authorList>
            <person name="Wallberg A."/>
        </authorList>
    </citation>
    <scope>NUCLEOTIDE SEQUENCE [LARGE SCALE GENOMIC DNA]</scope>
</reference>
<dbReference type="GO" id="GO:0016614">
    <property type="term" value="F:oxidoreductase activity, acting on CH-OH group of donors"/>
    <property type="evidence" value="ECO:0007669"/>
    <property type="project" value="InterPro"/>
</dbReference>
<dbReference type="Gene3D" id="3.30.560.10">
    <property type="entry name" value="Glucose Oxidase, domain 3"/>
    <property type="match status" value="1"/>
</dbReference>
<sequence length="601" mass="66512">MFGVPQLNRTFKFVLPKFLHKSLFFSDLLPPTYAINVQFSTIVMGSGSAGSVVAARLTELGWQVLLLEAGGEPPVVSHIPALHTIFLDGKSEANWGYHIQPEEGMFGAWKDKSPPYARGHVAGGSSTINYMVYVRGNRRDFDNWAAMGNPGWDYNTSLRYFKKMENYNGAYANDEYHGHDGPVSVEAKRWSTTLLKGFLSAGRELGYNIIDYNGKDQIGFSPFELTVKNGQRWSTAEAYLKPANKRPNLHVALNALVTKIEFDENKRAIGVRYFHKRQHKFALVRCEVIVSAGAINSPQVLMLSGVGPKKHLQQHGISVVVDLPGVGQNLQDHPAVATLSWLSNRPGSGISGFTFASPQTYSEYTHSRTGPLSVPTGFEGIGWLVGEENPSWPDIQLNFASATAAADNGLYIKKVFGFDDKFFQSYYGSILGLEGFGIIPLLTRAKSRGSITLKSRDILEAPIIDLNYLSHPDDIRMMVKAIKWALKVGETSSLKHEFGARFHDKVLPGCEHFPLGSDAYWVCYAKQTVYTNYHPVGSCKMGPITDPYSVLDHRLKVRGVSGLRVVDASIMPLITSGNTNAPTIMIGERASDLIKEDWGRR</sequence>
<dbReference type="InterPro" id="IPR007867">
    <property type="entry name" value="GMC_OxRtase_C"/>
</dbReference>
<dbReference type="PIRSF" id="PIRSF000137">
    <property type="entry name" value="Alcohol_oxidase"/>
    <property type="match status" value="1"/>
</dbReference>
<dbReference type="PROSITE" id="PS00624">
    <property type="entry name" value="GMC_OXRED_2"/>
    <property type="match status" value="1"/>
</dbReference>
<dbReference type="InterPro" id="IPR036188">
    <property type="entry name" value="FAD/NAD-bd_sf"/>
</dbReference>
<dbReference type="Gene3D" id="3.50.50.60">
    <property type="entry name" value="FAD/NAD(P)-binding domain"/>
    <property type="match status" value="1"/>
</dbReference>
<evidence type="ECO:0000313" key="8">
    <source>
        <dbReference type="Proteomes" id="UP001497623"/>
    </source>
</evidence>